<accession>A0ABV0X9U3</accession>
<sequence>MTVDNTPAEPKARADFIKYFCQLKLDPITAYKELYISEGSRKVIRTRDLQPYNDNPERFDSFAQVLCREALSRGRFYWEIEWSGEFSIGVAYRSISRKGKGSLCLLGYNDKSWSLLCSDTGYSAWHNRVDKAVSGPHSSRIGVYLDHTAGVLAFYSIGSTMTLLHRFQTTFVEPVYPGFGVGTSVKICNVK</sequence>
<dbReference type="CDD" id="cd16040">
    <property type="entry name" value="SPRY_PRY_SNTX"/>
    <property type="match status" value="1"/>
</dbReference>
<comment type="caution">
    <text evidence="5">The sequence shown here is derived from an EMBL/GenBank/DDBJ whole genome shotgun (WGS) entry which is preliminary data.</text>
</comment>
<dbReference type="PRINTS" id="PR01407">
    <property type="entry name" value="BUTYPHLNCDUF"/>
</dbReference>
<dbReference type="PANTHER" id="PTHR25465:SF30">
    <property type="entry name" value="FINTRIM FAMILY, MEMBER 82"/>
    <property type="match status" value="1"/>
</dbReference>
<proteinExistence type="predicted"/>
<dbReference type="SUPFAM" id="SSF49899">
    <property type="entry name" value="Concanavalin A-like lectins/glucanases"/>
    <property type="match status" value="1"/>
</dbReference>
<protein>
    <recommendedName>
        <fullName evidence="4">B30.2/SPRY domain-containing protein</fullName>
    </recommendedName>
</protein>
<dbReference type="InterPro" id="IPR043136">
    <property type="entry name" value="B30.2/SPRY_sf"/>
</dbReference>
<dbReference type="InterPro" id="IPR006574">
    <property type="entry name" value="PRY"/>
</dbReference>
<dbReference type="InterPro" id="IPR051051">
    <property type="entry name" value="E3_ubiq-ligase_TRIM/RNF"/>
</dbReference>
<keyword evidence="1" id="KW-0479">Metal-binding</keyword>
<dbReference type="PANTHER" id="PTHR25465">
    <property type="entry name" value="B-BOX DOMAIN CONTAINING"/>
    <property type="match status" value="1"/>
</dbReference>
<keyword evidence="6" id="KW-1185">Reference proteome</keyword>
<dbReference type="InterPro" id="IPR001870">
    <property type="entry name" value="B30.2/SPRY"/>
</dbReference>
<feature type="domain" description="B30.2/SPRY" evidence="4">
    <location>
        <begin position="3"/>
        <end position="191"/>
    </location>
</feature>
<dbReference type="Gene3D" id="2.60.120.920">
    <property type="match status" value="1"/>
</dbReference>
<dbReference type="SMART" id="SM00449">
    <property type="entry name" value="SPRY"/>
    <property type="match status" value="1"/>
</dbReference>
<evidence type="ECO:0000313" key="6">
    <source>
        <dbReference type="Proteomes" id="UP001444071"/>
    </source>
</evidence>
<dbReference type="InterPro" id="IPR003879">
    <property type="entry name" value="Butyrophylin_SPRY"/>
</dbReference>
<dbReference type="EMBL" id="JAHRIM010093328">
    <property type="protein sequence ID" value="MEQ2277973.1"/>
    <property type="molecule type" value="Genomic_DNA"/>
</dbReference>
<dbReference type="InterPro" id="IPR013320">
    <property type="entry name" value="ConA-like_dom_sf"/>
</dbReference>
<dbReference type="Pfam" id="PF00622">
    <property type="entry name" value="SPRY"/>
    <property type="match status" value="1"/>
</dbReference>
<evidence type="ECO:0000256" key="2">
    <source>
        <dbReference type="ARBA" id="ARBA00022771"/>
    </source>
</evidence>
<name>A0ABV0X9U3_9TELE</name>
<evidence type="ECO:0000313" key="5">
    <source>
        <dbReference type="EMBL" id="MEQ2277973.1"/>
    </source>
</evidence>
<evidence type="ECO:0000259" key="4">
    <source>
        <dbReference type="PROSITE" id="PS50188"/>
    </source>
</evidence>
<evidence type="ECO:0000256" key="1">
    <source>
        <dbReference type="ARBA" id="ARBA00022723"/>
    </source>
</evidence>
<reference evidence="5 6" key="1">
    <citation type="submission" date="2021-06" db="EMBL/GenBank/DDBJ databases">
        <authorList>
            <person name="Palmer J.M."/>
        </authorList>
    </citation>
    <scope>NUCLEOTIDE SEQUENCE [LARGE SCALE GENOMIC DNA]</scope>
    <source>
        <strain evidence="5 6">XR_2019</strain>
        <tissue evidence="5">Muscle</tissue>
    </source>
</reference>
<keyword evidence="2" id="KW-0863">Zinc-finger</keyword>
<evidence type="ECO:0000256" key="3">
    <source>
        <dbReference type="ARBA" id="ARBA00022833"/>
    </source>
</evidence>
<keyword evidence="3" id="KW-0862">Zinc</keyword>
<dbReference type="Proteomes" id="UP001444071">
    <property type="component" value="Unassembled WGS sequence"/>
</dbReference>
<dbReference type="InterPro" id="IPR003877">
    <property type="entry name" value="SPRY_dom"/>
</dbReference>
<dbReference type="PROSITE" id="PS50188">
    <property type="entry name" value="B302_SPRY"/>
    <property type="match status" value="1"/>
</dbReference>
<dbReference type="Pfam" id="PF13765">
    <property type="entry name" value="PRY"/>
    <property type="match status" value="1"/>
</dbReference>
<organism evidence="5 6">
    <name type="scientific">Xenotaenia resolanae</name>
    <dbReference type="NCBI Taxonomy" id="208358"/>
    <lineage>
        <taxon>Eukaryota</taxon>
        <taxon>Metazoa</taxon>
        <taxon>Chordata</taxon>
        <taxon>Craniata</taxon>
        <taxon>Vertebrata</taxon>
        <taxon>Euteleostomi</taxon>
        <taxon>Actinopterygii</taxon>
        <taxon>Neopterygii</taxon>
        <taxon>Teleostei</taxon>
        <taxon>Neoteleostei</taxon>
        <taxon>Acanthomorphata</taxon>
        <taxon>Ovalentaria</taxon>
        <taxon>Atherinomorphae</taxon>
        <taxon>Cyprinodontiformes</taxon>
        <taxon>Goodeidae</taxon>
        <taxon>Xenotaenia</taxon>
    </lineage>
</organism>
<dbReference type="SMART" id="SM00589">
    <property type="entry name" value="PRY"/>
    <property type="match status" value="1"/>
</dbReference>
<gene>
    <name evidence="5" type="ORF">XENORESO_010525</name>
</gene>